<feature type="transmembrane region" description="Helical" evidence="6">
    <location>
        <begin position="270"/>
        <end position="298"/>
    </location>
</feature>
<dbReference type="PANTHER" id="PTHR23502:SF48">
    <property type="entry name" value="MULTIDRUG TRANSPORTER, PUTATIVE (AFU_ORTHOLOGUE AFUA_5G02700)-RELATED"/>
    <property type="match status" value="1"/>
</dbReference>
<feature type="transmembrane region" description="Helical" evidence="6">
    <location>
        <begin position="91"/>
        <end position="111"/>
    </location>
</feature>
<feature type="transmembrane region" description="Helical" evidence="6">
    <location>
        <begin position="211"/>
        <end position="232"/>
    </location>
</feature>
<feature type="transmembrane region" description="Helical" evidence="6">
    <location>
        <begin position="151"/>
        <end position="170"/>
    </location>
</feature>
<dbReference type="Gene3D" id="1.20.1250.20">
    <property type="entry name" value="MFS general substrate transporter like domains"/>
    <property type="match status" value="1"/>
</dbReference>
<feature type="transmembrane region" description="Helical" evidence="6">
    <location>
        <begin position="528"/>
        <end position="550"/>
    </location>
</feature>
<dbReference type="FunFam" id="1.20.1250.20:FF:000011">
    <property type="entry name" value="MFS multidrug transporter, putative"/>
    <property type="match status" value="1"/>
</dbReference>
<protein>
    <recommendedName>
        <fullName evidence="7">Major facilitator superfamily (MFS) profile domain-containing protein</fullName>
    </recommendedName>
</protein>
<proteinExistence type="predicted"/>
<dbReference type="SUPFAM" id="SSF103473">
    <property type="entry name" value="MFS general substrate transporter"/>
    <property type="match status" value="1"/>
</dbReference>
<accession>A0A409XIX6</accession>
<sequence>MPSEPIEAEFARPPVLSKEQEEEFRTLELENIPAHLSGSSTPGSVTYDGTHNQLTTIDELKKMRAKEGYKLVAFEKGLSEDPRDWGKGKKWYVTSTTAILCLAVALGSSIITGEYVHIIVKKDLIFVIYHRVSKFSSMTGPTKEMGISQEITNLTVTCFVMGFGIGPLFMAPLSEVFGRRPIYCVSMFLYFIFTLPSALARNAATLVVGRMLAGIAASAPMCNIGGSIADVWSIEDRGIPMAMFSITLFIGPCLGPMVGGWIGMYAGWRWIYWVLFILLGVSFALTLFIPETLAPVLLRRKAEALRKSTGDERYRTLEELEKLPFKETLKIALIRPFLMLTQEPIVIIMSFFIFAEFKLSISPYLHGSYLPYYFVDLLFFAFPIALEEIRGFSPGMTGTAFVSIMLGIVGAGMFLPMQEHAYAKATKFGTFPEARLYPMMFGSFLLPVALFIFAFTGAYVWVHWIAVCIAGFLFGFAMILIYVSANSYIIDSYSDYAASAMAAKTLLRSECGAMIPLFVTQMFHGMGFQWAGLLLALIAAVIAPVPFVFYKYGDRVRAHSARATQSKRSMGPEIIDEKA</sequence>
<dbReference type="GO" id="GO:0022857">
    <property type="term" value="F:transmembrane transporter activity"/>
    <property type="evidence" value="ECO:0007669"/>
    <property type="project" value="InterPro"/>
</dbReference>
<keyword evidence="9" id="KW-1185">Reference proteome</keyword>
<dbReference type="PROSITE" id="PS50850">
    <property type="entry name" value="MFS"/>
    <property type="match status" value="1"/>
</dbReference>
<evidence type="ECO:0000313" key="9">
    <source>
        <dbReference type="Proteomes" id="UP000283269"/>
    </source>
</evidence>
<evidence type="ECO:0000256" key="5">
    <source>
        <dbReference type="SAM" id="MobiDB-lite"/>
    </source>
</evidence>
<dbReference type="InterPro" id="IPR020846">
    <property type="entry name" value="MFS_dom"/>
</dbReference>
<dbReference type="EMBL" id="NHYD01001552">
    <property type="protein sequence ID" value="PPQ90717.1"/>
    <property type="molecule type" value="Genomic_DNA"/>
</dbReference>
<evidence type="ECO:0000256" key="4">
    <source>
        <dbReference type="ARBA" id="ARBA00023136"/>
    </source>
</evidence>
<evidence type="ECO:0000259" key="7">
    <source>
        <dbReference type="PROSITE" id="PS50850"/>
    </source>
</evidence>
<keyword evidence="2 6" id="KW-0812">Transmembrane</keyword>
<feature type="domain" description="Major facilitator superfamily (MFS) profile" evidence="7">
    <location>
        <begin position="101"/>
        <end position="554"/>
    </location>
</feature>
<dbReference type="GO" id="GO:0005886">
    <property type="term" value="C:plasma membrane"/>
    <property type="evidence" value="ECO:0007669"/>
    <property type="project" value="TreeGrafter"/>
</dbReference>
<feature type="transmembrane region" description="Helical" evidence="6">
    <location>
        <begin position="436"/>
        <end position="455"/>
    </location>
</feature>
<evidence type="ECO:0000256" key="6">
    <source>
        <dbReference type="SAM" id="Phobius"/>
    </source>
</evidence>
<evidence type="ECO:0000256" key="1">
    <source>
        <dbReference type="ARBA" id="ARBA00004141"/>
    </source>
</evidence>
<evidence type="ECO:0000313" key="8">
    <source>
        <dbReference type="EMBL" id="PPQ90717.1"/>
    </source>
</evidence>
<feature type="transmembrane region" description="Helical" evidence="6">
    <location>
        <begin position="398"/>
        <end position="416"/>
    </location>
</feature>
<feature type="region of interest" description="Disordered" evidence="5">
    <location>
        <begin position="1"/>
        <end position="23"/>
    </location>
</feature>
<dbReference type="Proteomes" id="UP000283269">
    <property type="component" value="Unassembled WGS sequence"/>
</dbReference>
<dbReference type="CDD" id="cd17323">
    <property type="entry name" value="MFS_Tpo1_MDR_like"/>
    <property type="match status" value="1"/>
</dbReference>
<dbReference type="InterPro" id="IPR005829">
    <property type="entry name" value="Sugar_transporter_CS"/>
</dbReference>
<evidence type="ECO:0000256" key="2">
    <source>
        <dbReference type="ARBA" id="ARBA00022692"/>
    </source>
</evidence>
<dbReference type="InterPro" id="IPR011701">
    <property type="entry name" value="MFS"/>
</dbReference>
<gene>
    <name evidence="8" type="ORF">CVT25_005025</name>
</gene>
<feature type="transmembrane region" description="Helical" evidence="6">
    <location>
        <begin position="337"/>
        <end position="357"/>
    </location>
</feature>
<evidence type="ECO:0000256" key="3">
    <source>
        <dbReference type="ARBA" id="ARBA00022989"/>
    </source>
</evidence>
<keyword evidence="3 6" id="KW-1133">Transmembrane helix</keyword>
<dbReference type="GO" id="GO:0140115">
    <property type="term" value="P:export across plasma membrane"/>
    <property type="evidence" value="ECO:0007669"/>
    <property type="project" value="UniProtKB-ARBA"/>
</dbReference>
<feature type="transmembrane region" description="Helical" evidence="6">
    <location>
        <begin position="369"/>
        <end position="386"/>
    </location>
</feature>
<comment type="subcellular location">
    <subcellularLocation>
        <location evidence="1">Membrane</location>
        <topology evidence="1">Multi-pass membrane protein</topology>
    </subcellularLocation>
</comment>
<dbReference type="PROSITE" id="PS00216">
    <property type="entry name" value="SUGAR_TRANSPORT_1"/>
    <property type="match status" value="1"/>
</dbReference>
<feature type="transmembrane region" description="Helical" evidence="6">
    <location>
        <begin position="244"/>
        <end position="264"/>
    </location>
</feature>
<feature type="transmembrane region" description="Helical" evidence="6">
    <location>
        <begin position="182"/>
        <end position="199"/>
    </location>
</feature>
<dbReference type="FunCoup" id="A0A409XIX6">
    <property type="interactions" value="79"/>
</dbReference>
<name>A0A409XIX6_PSICY</name>
<dbReference type="InParanoid" id="A0A409XIX6"/>
<dbReference type="Pfam" id="PF07690">
    <property type="entry name" value="MFS_1"/>
    <property type="match status" value="1"/>
</dbReference>
<organism evidence="8 9">
    <name type="scientific">Psilocybe cyanescens</name>
    <dbReference type="NCBI Taxonomy" id="93625"/>
    <lineage>
        <taxon>Eukaryota</taxon>
        <taxon>Fungi</taxon>
        <taxon>Dikarya</taxon>
        <taxon>Basidiomycota</taxon>
        <taxon>Agaricomycotina</taxon>
        <taxon>Agaricomycetes</taxon>
        <taxon>Agaricomycetidae</taxon>
        <taxon>Agaricales</taxon>
        <taxon>Agaricineae</taxon>
        <taxon>Strophariaceae</taxon>
        <taxon>Psilocybe</taxon>
    </lineage>
</organism>
<reference evidence="8 9" key="1">
    <citation type="journal article" date="2018" name="Evol. Lett.">
        <title>Horizontal gene cluster transfer increased hallucinogenic mushroom diversity.</title>
        <authorList>
            <person name="Reynolds H.T."/>
            <person name="Vijayakumar V."/>
            <person name="Gluck-Thaler E."/>
            <person name="Korotkin H.B."/>
            <person name="Matheny P.B."/>
            <person name="Slot J.C."/>
        </authorList>
    </citation>
    <scope>NUCLEOTIDE SEQUENCE [LARGE SCALE GENOMIC DNA]</scope>
    <source>
        <strain evidence="8 9">2631</strain>
    </source>
</reference>
<dbReference type="STRING" id="93625.A0A409XIX6"/>
<feature type="transmembrane region" description="Helical" evidence="6">
    <location>
        <begin position="462"/>
        <end position="485"/>
    </location>
</feature>
<dbReference type="PANTHER" id="PTHR23502">
    <property type="entry name" value="MAJOR FACILITATOR SUPERFAMILY"/>
    <property type="match status" value="1"/>
</dbReference>
<dbReference type="AlphaFoldDB" id="A0A409XIX6"/>
<dbReference type="GO" id="GO:0042908">
    <property type="term" value="P:xenobiotic transport"/>
    <property type="evidence" value="ECO:0007669"/>
    <property type="project" value="UniProtKB-ARBA"/>
</dbReference>
<dbReference type="InterPro" id="IPR036259">
    <property type="entry name" value="MFS_trans_sf"/>
</dbReference>
<keyword evidence="4 6" id="KW-0472">Membrane</keyword>
<dbReference type="OrthoDB" id="6770063at2759"/>
<comment type="caution">
    <text evidence="8">The sequence shown here is derived from an EMBL/GenBank/DDBJ whole genome shotgun (WGS) entry which is preliminary data.</text>
</comment>